<feature type="transmembrane region" description="Helical" evidence="8">
    <location>
        <begin position="727"/>
        <end position="753"/>
    </location>
</feature>
<evidence type="ECO:0000313" key="11">
    <source>
        <dbReference type="Proteomes" id="UP000799750"/>
    </source>
</evidence>
<gene>
    <name evidence="10" type="ORF">BU16DRAFT_142017</name>
</gene>
<dbReference type="SUPFAM" id="SSF53448">
    <property type="entry name" value="Nucleotide-diphospho-sugar transferases"/>
    <property type="match status" value="1"/>
</dbReference>
<dbReference type="Gene3D" id="3.90.550.10">
    <property type="entry name" value="Spore Coat Polysaccharide Biosynthesis Protein SpsA, Chain A"/>
    <property type="match status" value="1"/>
</dbReference>
<evidence type="ECO:0000259" key="9">
    <source>
        <dbReference type="Pfam" id="PF13632"/>
    </source>
</evidence>
<feature type="transmembrane region" description="Helical" evidence="8">
    <location>
        <begin position="525"/>
        <end position="546"/>
    </location>
</feature>
<evidence type="ECO:0000313" key="10">
    <source>
        <dbReference type="EMBL" id="KAF2491044.1"/>
    </source>
</evidence>
<reference evidence="10" key="1">
    <citation type="journal article" date="2020" name="Stud. Mycol.">
        <title>101 Dothideomycetes genomes: a test case for predicting lifestyles and emergence of pathogens.</title>
        <authorList>
            <person name="Haridas S."/>
            <person name="Albert R."/>
            <person name="Binder M."/>
            <person name="Bloem J."/>
            <person name="Labutti K."/>
            <person name="Salamov A."/>
            <person name="Andreopoulos B."/>
            <person name="Baker S."/>
            <person name="Barry K."/>
            <person name="Bills G."/>
            <person name="Bluhm B."/>
            <person name="Cannon C."/>
            <person name="Castanera R."/>
            <person name="Culley D."/>
            <person name="Daum C."/>
            <person name="Ezra D."/>
            <person name="Gonzalez J."/>
            <person name="Henrissat B."/>
            <person name="Kuo A."/>
            <person name="Liang C."/>
            <person name="Lipzen A."/>
            <person name="Lutzoni F."/>
            <person name="Magnuson J."/>
            <person name="Mondo S."/>
            <person name="Nolan M."/>
            <person name="Ohm R."/>
            <person name="Pangilinan J."/>
            <person name="Park H.-J."/>
            <person name="Ramirez L."/>
            <person name="Alfaro M."/>
            <person name="Sun H."/>
            <person name="Tritt A."/>
            <person name="Yoshinaga Y."/>
            <person name="Zwiers L.-H."/>
            <person name="Turgeon B."/>
            <person name="Goodwin S."/>
            <person name="Spatafora J."/>
            <person name="Crous P."/>
            <person name="Grigoriev I."/>
        </authorList>
    </citation>
    <scope>NUCLEOTIDE SEQUENCE</scope>
    <source>
        <strain evidence="10">CBS 269.34</strain>
    </source>
</reference>
<feature type="transmembrane region" description="Helical" evidence="8">
    <location>
        <begin position="181"/>
        <end position="205"/>
    </location>
</feature>
<evidence type="ECO:0000256" key="4">
    <source>
        <dbReference type="ARBA" id="ARBA00022692"/>
    </source>
</evidence>
<dbReference type="OrthoDB" id="72851at2759"/>
<feature type="compositionally biased region" description="Polar residues" evidence="7">
    <location>
        <begin position="79"/>
        <end position="88"/>
    </location>
</feature>
<evidence type="ECO:0000256" key="3">
    <source>
        <dbReference type="ARBA" id="ARBA00022679"/>
    </source>
</evidence>
<keyword evidence="2" id="KW-0328">Glycosyltransferase</keyword>
<keyword evidence="11" id="KW-1185">Reference proteome</keyword>
<comment type="subcellular location">
    <subcellularLocation>
        <location evidence="1">Membrane</location>
        <topology evidence="1">Multi-pass membrane protein</topology>
    </subcellularLocation>
</comment>
<dbReference type="GO" id="GO:0016757">
    <property type="term" value="F:glycosyltransferase activity"/>
    <property type="evidence" value="ECO:0007669"/>
    <property type="project" value="UniProtKB-KW"/>
</dbReference>
<feature type="compositionally biased region" description="Polar residues" evidence="7">
    <location>
        <begin position="24"/>
        <end position="37"/>
    </location>
</feature>
<keyword evidence="5 8" id="KW-1133">Transmembrane helix</keyword>
<feature type="transmembrane region" description="Helical" evidence="8">
    <location>
        <begin position="665"/>
        <end position="687"/>
    </location>
</feature>
<name>A0A6A6QG87_9PEZI</name>
<dbReference type="InterPro" id="IPR029044">
    <property type="entry name" value="Nucleotide-diphossugar_trans"/>
</dbReference>
<evidence type="ECO:0000256" key="8">
    <source>
        <dbReference type="SAM" id="Phobius"/>
    </source>
</evidence>
<evidence type="ECO:0000256" key="6">
    <source>
        <dbReference type="ARBA" id="ARBA00023136"/>
    </source>
</evidence>
<dbReference type="Proteomes" id="UP000799750">
    <property type="component" value="Unassembled WGS sequence"/>
</dbReference>
<keyword evidence="4 8" id="KW-0812">Transmembrane</keyword>
<dbReference type="PANTHER" id="PTHR43867">
    <property type="entry name" value="CELLULOSE SYNTHASE CATALYTIC SUBUNIT A [UDP-FORMING]"/>
    <property type="match status" value="1"/>
</dbReference>
<dbReference type="InterPro" id="IPR001173">
    <property type="entry name" value="Glyco_trans_2-like"/>
</dbReference>
<organism evidence="10 11">
    <name type="scientific">Lophium mytilinum</name>
    <dbReference type="NCBI Taxonomy" id="390894"/>
    <lineage>
        <taxon>Eukaryota</taxon>
        <taxon>Fungi</taxon>
        <taxon>Dikarya</taxon>
        <taxon>Ascomycota</taxon>
        <taxon>Pezizomycotina</taxon>
        <taxon>Dothideomycetes</taxon>
        <taxon>Pleosporomycetidae</taxon>
        <taxon>Mytilinidiales</taxon>
        <taxon>Mytilinidiaceae</taxon>
        <taxon>Lophium</taxon>
    </lineage>
</organism>
<proteinExistence type="predicted"/>
<sequence length="757" mass="85561">MATQDPFSDPDSSAASSSLHLAITSPQPTSGTVYHNQSSSNTSSTSESISTPAVAPLRHGLLVDSSATSSPGHVRSPFENDSTSSSSADHIGPVNDPEQHPEPKEGKVAYSHRYDPGDYIIEQLSIYDDIDLVKPWHRKLILIHPFVITWVFITYSVYYCYRIFCNYQFRKSYGGLADASWIFICIEGIILMPYLSWMGVLLLSIGDRKRPKLRLGGDAVPAVDVLFTTCGEVVPMIINTVRAACNIDYPRDRYRIIICDDDNDDKLQEALVPLLKEYPQLVYQARVKLPGVPHHFKAGNLQSGIDYAVHLPGGAAEYLATLDADMIPDPAWLRALLPHLLRDPMLGLISPPQTFWNVPADDPICQSICEFIHYLELRKDHMGAAWCTGSGVVFKRFILDEMGGWPTPSMAEDQLLSSQMNGMGYQTAYLHEFMQVGMVPESIISHLKQRTRWAVGTLETAQELNWGLPGKNTKHMTFKQRWCIFTFAFNTMMAIPVFIACFIIPALLYWGRDLMVYTTFTQLRWQIRLCAIWVVSLRINEIVLTLPSGYIQGQRGSMAWQFMTPYFAITILRCYILPKWAGGKEIAFVASGSIRDRLKERSATLRASLWTRIKLMGIHCRLYFFVVFVLYCLGAAGIDWWRAWKIGQETGDVKQALRHLMVNSLLPPTWWLFLLLSYLVPVVYMFSPPTVPDRDDMMNFDEKTGAGYPKHAEIKQVWGFLPLLREIIWGVTLVYVIVLFVGTFIIDGSWALYGKGG</sequence>
<evidence type="ECO:0000256" key="1">
    <source>
        <dbReference type="ARBA" id="ARBA00004141"/>
    </source>
</evidence>
<dbReference type="AlphaFoldDB" id="A0A6A6QG87"/>
<keyword evidence="6 8" id="KW-0472">Membrane</keyword>
<feature type="transmembrane region" description="Helical" evidence="8">
    <location>
        <begin position="140"/>
        <end position="161"/>
    </location>
</feature>
<dbReference type="EMBL" id="MU004196">
    <property type="protein sequence ID" value="KAF2491044.1"/>
    <property type="molecule type" value="Genomic_DNA"/>
</dbReference>
<evidence type="ECO:0000256" key="7">
    <source>
        <dbReference type="SAM" id="MobiDB-lite"/>
    </source>
</evidence>
<feature type="compositionally biased region" description="Low complexity" evidence="7">
    <location>
        <begin position="1"/>
        <end position="18"/>
    </location>
</feature>
<feature type="region of interest" description="Disordered" evidence="7">
    <location>
        <begin position="1"/>
        <end position="105"/>
    </location>
</feature>
<feature type="transmembrane region" description="Helical" evidence="8">
    <location>
        <begin position="622"/>
        <end position="644"/>
    </location>
</feature>
<dbReference type="CDD" id="cd06421">
    <property type="entry name" value="CESA_CelA_like"/>
    <property type="match status" value="1"/>
</dbReference>
<evidence type="ECO:0000256" key="2">
    <source>
        <dbReference type="ARBA" id="ARBA00022676"/>
    </source>
</evidence>
<dbReference type="PANTHER" id="PTHR43867:SF2">
    <property type="entry name" value="CELLULOSE SYNTHASE CATALYTIC SUBUNIT A [UDP-FORMING]"/>
    <property type="match status" value="1"/>
</dbReference>
<feature type="compositionally biased region" description="Low complexity" evidence="7">
    <location>
        <begin position="38"/>
        <end position="51"/>
    </location>
</feature>
<evidence type="ECO:0000256" key="5">
    <source>
        <dbReference type="ARBA" id="ARBA00022989"/>
    </source>
</evidence>
<feature type="transmembrane region" description="Helical" evidence="8">
    <location>
        <begin position="482"/>
        <end position="510"/>
    </location>
</feature>
<feature type="transmembrane region" description="Helical" evidence="8">
    <location>
        <begin position="558"/>
        <end position="578"/>
    </location>
</feature>
<dbReference type="Pfam" id="PF13632">
    <property type="entry name" value="Glyco_trans_2_3"/>
    <property type="match status" value="1"/>
</dbReference>
<protein>
    <recommendedName>
        <fullName evidence="9">Glycosyltransferase 2-like domain-containing protein</fullName>
    </recommendedName>
</protein>
<accession>A0A6A6QG87</accession>
<feature type="domain" description="Glycosyltransferase 2-like" evidence="9">
    <location>
        <begin position="320"/>
        <end position="509"/>
    </location>
</feature>
<dbReference type="GO" id="GO:0016020">
    <property type="term" value="C:membrane"/>
    <property type="evidence" value="ECO:0007669"/>
    <property type="project" value="UniProtKB-SubCell"/>
</dbReference>
<dbReference type="InterPro" id="IPR050321">
    <property type="entry name" value="Glycosyltr_2/OpgH_subfam"/>
</dbReference>
<keyword evidence="3" id="KW-0808">Transferase</keyword>